<dbReference type="EMBL" id="JAUEPT010000030">
    <property type="protein sequence ID" value="KAK0441435.1"/>
    <property type="molecule type" value="Genomic_DNA"/>
</dbReference>
<dbReference type="SUPFAM" id="SSF53383">
    <property type="entry name" value="PLP-dependent transferases"/>
    <property type="match status" value="1"/>
</dbReference>
<gene>
    <name evidence="1" type="ORF">EV421DRAFT_1736883</name>
</gene>
<evidence type="ECO:0000313" key="2">
    <source>
        <dbReference type="Proteomes" id="UP001175226"/>
    </source>
</evidence>
<sequence>MSQDIERARPLTSDGFRTLAVHVDSEPDPITGIDIPPISLSTTFAQSSVGIHKGYEYSQSRSYDTLGKLVKCSTRNTRQKGRVLSMNNVYGGTFGYLKRVAGELRGVETSFVELEEATEEHTFNAIRDDTKVVLISDSGVGNLNQNVRYGEFHQGGLLICSSSLFLPSVKNFAPYPLHIFGSRTAIVVLSF</sequence>
<accession>A0AA39JGD4</accession>
<keyword evidence="2" id="KW-1185">Reference proteome</keyword>
<name>A0AA39JGD4_9AGAR</name>
<evidence type="ECO:0000313" key="1">
    <source>
        <dbReference type="EMBL" id="KAK0441435.1"/>
    </source>
</evidence>
<dbReference type="AlphaFoldDB" id="A0AA39JGD4"/>
<dbReference type="Gene3D" id="3.40.640.10">
    <property type="entry name" value="Type I PLP-dependent aspartate aminotransferase-like (Major domain)"/>
    <property type="match status" value="2"/>
</dbReference>
<organism evidence="1 2">
    <name type="scientific">Armillaria borealis</name>
    <dbReference type="NCBI Taxonomy" id="47425"/>
    <lineage>
        <taxon>Eukaryota</taxon>
        <taxon>Fungi</taxon>
        <taxon>Dikarya</taxon>
        <taxon>Basidiomycota</taxon>
        <taxon>Agaricomycotina</taxon>
        <taxon>Agaricomycetes</taxon>
        <taxon>Agaricomycetidae</taxon>
        <taxon>Agaricales</taxon>
        <taxon>Marasmiineae</taxon>
        <taxon>Physalacriaceae</taxon>
        <taxon>Armillaria</taxon>
    </lineage>
</organism>
<proteinExistence type="predicted"/>
<dbReference type="Proteomes" id="UP001175226">
    <property type="component" value="Unassembled WGS sequence"/>
</dbReference>
<dbReference type="InterPro" id="IPR015424">
    <property type="entry name" value="PyrdxlP-dep_Trfase"/>
</dbReference>
<reference evidence="1" key="1">
    <citation type="submission" date="2023-06" db="EMBL/GenBank/DDBJ databases">
        <authorList>
            <consortium name="Lawrence Berkeley National Laboratory"/>
            <person name="Ahrendt S."/>
            <person name="Sahu N."/>
            <person name="Indic B."/>
            <person name="Wong-Bajracharya J."/>
            <person name="Merenyi Z."/>
            <person name="Ke H.-M."/>
            <person name="Monk M."/>
            <person name="Kocsube S."/>
            <person name="Drula E."/>
            <person name="Lipzen A."/>
            <person name="Balint B."/>
            <person name="Henrissat B."/>
            <person name="Andreopoulos B."/>
            <person name="Martin F.M."/>
            <person name="Harder C.B."/>
            <person name="Rigling D."/>
            <person name="Ford K.L."/>
            <person name="Foster G.D."/>
            <person name="Pangilinan J."/>
            <person name="Papanicolaou A."/>
            <person name="Barry K."/>
            <person name="LaButti K."/>
            <person name="Viragh M."/>
            <person name="Koriabine M."/>
            <person name="Yan M."/>
            <person name="Riley R."/>
            <person name="Champramary S."/>
            <person name="Plett K.L."/>
            <person name="Tsai I.J."/>
            <person name="Slot J."/>
            <person name="Sipos G."/>
            <person name="Plett J."/>
            <person name="Nagy L.G."/>
            <person name="Grigoriev I.V."/>
        </authorList>
    </citation>
    <scope>NUCLEOTIDE SEQUENCE</scope>
    <source>
        <strain evidence="1">FPL87.14</strain>
    </source>
</reference>
<protein>
    <submittedName>
        <fullName evidence="1">Uncharacterized protein</fullName>
    </submittedName>
</protein>
<dbReference type="InterPro" id="IPR015421">
    <property type="entry name" value="PyrdxlP-dep_Trfase_major"/>
</dbReference>
<comment type="caution">
    <text evidence="1">The sequence shown here is derived from an EMBL/GenBank/DDBJ whole genome shotgun (WGS) entry which is preliminary data.</text>
</comment>